<keyword evidence="1" id="KW-0812">Transmembrane</keyword>
<protein>
    <submittedName>
        <fullName evidence="2">Uncharacterized protein</fullName>
    </submittedName>
</protein>
<keyword evidence="3" id="KW-1185">Reference proteome</keyword>
<sequence length="84" mass="9585">MKLKKITNLIIIILSFCFIIGIGAFIYNSVITYKINKDFKSIPLQFNADDSSSTYHTQNSQITIYGGFVKGIQKDKNNIQKTIY</sequence>
<evidence type="ECO:0000256" key="1">
    <source>
        <dbReference type="SAM" id="Phobius"/>
    </source>
</evidence>
<accession>A0ABQ5NC80</accession>
<proteinExistence type="predicted"/>
<evidence type="ECO:0000313" key="2">
    <source>
        <dbReference type="EMBL" id="GLC32635.1"/>
    </source>
</evidence>
<gene>
    <name evidence="2" type="ORF">bsdE14_40450</name>
</gene>
<keyword evidence="1" id="KW-1133">Transmembrane helix</keyword>
<name>A0ABQ5NC80_9CLOT</name>
<feature type="transmembrane region" description="Helical" evidence="1">
    <location>
        <begin position="6"/>
        <end position="27"/>
    </location>
</feature>
<reference evidence="2 3" key="1">
    <citation type="journal article" date="2024" name="Int. J. Syst. Evol. Microbiol.">
        <title>Clostridium omnivorum sp. nov., isolated from anoxic soil under the treatment of reductive soil disinfestation.</title>
        <authorList>
            <person name="Ueki A."/>
            <person name="Tonouchi A."/>
            <person name="Kaku N."/>
            <person name="Honma S."/>
            <person name="Ueki K."/>
        </authorList>
    </citation>
    <scope>NUCLEOTIDE SEQUENCE [LARGE SCALE GENOMIC DNA]</scope>
    <source>
        <strain evidence="2 3">E14</strain>
    </source>
</reference>
<comment type="caution">
    <text evidence="2">The sequence shown here is derived from an EMBL/GenBank/DDBJ whole genome shotgun (WGS) entry which is preliminary data.</text>
</comment>
<keyword evidence="1" id="KW-0472">Membrane</keyword>
<dbReference type="Proteomes" id="UP001208567">
    <property type="component" value="Unassembled WGS sequence"/>
</dbReference>
<dbReference type="EMBL" id="BRXR01000001">
    <property type="protein sequence ID" value="GLC32635.1"/>
    <property type="molecule type" value="Genomic_DNA"/>
</dbReference>
<evidence type="ECO:0000313" key="3">
    <source>
        <dbReference type="Proteomes" id="UP001208567"/>
    </source>
</evidence>
<organism evidence="2 3">
    <name type="scientific">Clostridium omnivorum</name>
    <dbReference type="NCBI Taxonomy" id="1604902"/>
    <lineage>
        <taxon>Bacteria</taxon>
        <taxon>Bacillati</taxon>
        <taxon>Bacillota</taxon>
        <taxon>Clostridia</taxon>
        <taxon>Eubacteriales</taxon>
        <taxon>Clostridiaceae</taxon>
        <taxon>Clostridium</taxon>
    </lineage>
</organism>